<dbReference type="SMART" id="SM00128">
    <property type="entry name" value="IPPc"/>
    <property type="match status" value="1"/>
</dbReference>
<dbReference type="SUPFAM" id="SSF56219">
    <property type="entry name" value="DNase I-like"/>
    <property type="match status" value="1"/>
</dbReference>
<dbReference type="InterPro" id="IPR036691">
    <property type="entry name" value="Endo/exonu/phosph_ase_sf"/>
</dbReference>
<dbReference type="Pfam" id="PF22669">
    <property type="entry name" value="Exo_endo_phos2"/>
    <property type="match status" value="1"/>
</dbReference>
<feature type="compositionally biased region" description="Polar residues" evidence="4">
    <location>
        <begin position="534"/>
        <end position="545"/>
    </location>
</feature>
<feature type="region of interest" description="Disordered" evidence="4">
    <location>
        <begin position="651"/>
        <end position="727"/>
    </location>
</feature>
<dbReference type="VEuPathDB" id="VectorBase:CSON002717"/>
<evidence type="ECO:0000256" key="3">
    <source>
        <dbReference type="ARBA" id="ARBA00023599"/>
    </source>
</evidence>
<dbReference type="EMBL" id="UFQS01001457">
    <property type="protein sequence ID" value="SSX11059.1"/>
    <property type="molecule type" value="Genomic_DNA"/>
</dbReference>
<reference evidence="6" key="1">
    <citation type="submission" date="2018-04" db="EMBL/GenBank/DDBJ databases">
        <authorList>
            <person name="Go L.Y."/>
            <person name="Mitchell J.A."/>
        </authorList>
    </citation>
    <scope>NUCLEOTIDE SEQUENCE</scope>
    <source>
        <tissue evidence="6">Whole organism</tissue>
    </source>
</reference>
<feature type="compositionally biased region" description="Basic and acidic residues" evidence="4">
    <location>
        <begin position="675"/>
        <end position="691"/>
    </location>
</feature>
<dbReference type="PANTHER" id="PTHR12997">
    <property type="entry name" value="TYPE I INOSITOL-1,4,5-TRISPHOSPHATE 5-PHOSPHATASE"/>
    <property type="match status" value="1"/>
</dbReference>
<keyword evidence="2" id="KW-0378">Hydrolase</keyword>
<evidence type="ECO:0000259" key="5">
    <source>
        <dbReference type="SMART" id="SM00128"/>
    </source>
</evidence>
<sequence>MEQEFIKTLLVTANCGSVFEDPKLLEKWIDEFVGHVKQVQPDFVALHLQEVGGKTYEKSMEYVQKFIQMLCEANDFQDFDRIRVFLDEDYNSAEHFTALGNLYFISKSIKSLKTWNFLTHEWEPVEGKNIHTGNIETVPTKEKSKFPQNFFPECKWSRKGFLRTRWSINGTILDLVNIHLFHDASNLAACQEYPSVYCKSRRRALLHTLERFHQDDVNVVVPYFIFGDFNFRCDTEGVIKVSLTLITRFKNYQKNNNTIKIELTENLTMHRVQNVKNDNTKVHYRNSDGDNVLTVGKKEFSHSEHQTKFKEEWVELESIKEFLYEYPINFAPSYPYEENSELPNNYMSTRCPSWCDRVLISPAAKKLIVNGEDVANDSETSPTYGIIGENICMGDHKPVYLSIRIKIDQGIVSCYGEHETTKSNENASDTQFLVVGSNNKYNLNNIYNNNYNNHVPTVPNIHNNINSVVNVQEQQQQLSFEIASTSSNDNNDNRSSICLLCRKHFMDNLARIYRQDNIESHNSRRATNNANNSQKLKNSNINNNRSSAVRSPISIHVIDAENLSVCMCSLYNSRNNSDDNLLRPKDSLHGHLSADNLQTEETNNICPICRNIIKKQPIERRTLISKRLLLANDIIVNRIDSHYLNTFSGINLKQDPYTPESPDFDSPYLESDSSDTNRDNDSSTELNRLKNEEDEMMTEVDTEKTDNNPNNNNLTARHSSNNNNLLNNVSSMISRTSGGVSPTQLKSRLERLQQLSPECSDNDDHENDTKTIKLIAEQKIPIETETIKEKRQESINEGNKKISGKKEKHNDVPCCTGKECCIL</sequence>
<evidence type="ECO:0000256" key="4">
    <source>
        <dbReference type="SAM" id="MobiDB-lite"/>
    </source>
</evidence>
<comment type="similarity">
    <text evidence="3">Belongs to the inositol 1,4,5-trisphosphate 5-phosphatase type I family.</text>
</comment>
<dbReference type="InterPro" id="IPR039737">
    <property type="entry name" value="INPP5A"/>
</dbReference>
<gene>
    <name evidence="6" type="primary">CSON002717</name>
</gene>
<dbReference type="GO" id="GO:0046856">
    <property type="term" value="P:phosphatidylinositol dephosphorylation"/>
    <property type="evidence" value="ECO:0007669"/>
    <property type="project" value="InterPro"/>
</dbReference>
<dbReference type="AlphaFoldDB" id="A0A336L3F8"/>
<organism evidence="6">
    <name type="scientific">Culicoides sonorensis</name>
    <name type="common">Biting midge</name>
    <dbReference type="NCBI Taxonomy" id="179676"/>
    <lineage>
        <taxon>Eukaryota</taxon>
        <taxon>Metazoa</taxon>
        <taxon>Ecdysozoa</taxon>
        <taxon>Arthropoda</taxon>
        <taxon>Hexapoda</taxon>
        <taxon>Insecta</taxon>
        <taxon>Pterygota</taxon>
        <taxon>Neoptera</taxon>
        <taxon>Endopterygota</taxon>
        <taxon>Diptera</taxon>
        <taxon>Nematocera</taxon>
        <taxon>Chironomoidea</taxon>
        <taxon>Ceratopogonidae</taxon>
        <taxon>Ceratopogoninae</taxon>
        <taxon>Culicoides</taxon>
        <taxon>Monoculicoides</taxon>
    </lineage>
</organism>
<dbReference type="EMBL" id="UFQT01001457">
    <property type="protein sequence ID" value="SSX30641.1"/>
    <property type="molecule type" value="Genomic_DNA"/>
</dbReference>
<accession>A0A336L3F8</accession>
<evidence type="ECO:0000256" key="2">
    <source>
        <dbReference type="ARBA" id="ARBA00022801"/>
    </source>
</evidence>
<evidence type="ECO:0000256" key="1">
    <source>
        <dbReference type="ARBA" id="ARBA00012997"/>
    </source>
</evidence>
<reference evidence="7" key="2">
    <citation type="submission" date="2018-07" db="EMBL/GenBank/DDBJ databases">
        <authorList>
            <person name="Quirk P.G."/>
            <person name="Krulwich T.A."/>
        </authorList>
    </citation>
    <scope>NUCLEOTIDE SEQUENCE</scope>
</reference>
<dbReference type="PANTHER" id="PTHR12997:SF2">
    <property type="entry name" value="INOSITOL POLYPHOSPHATE-5-PHOSPHATASE A"/>
    <property type="match status" value="1"/>
</dbReference>
<name>A0A336L3F8_CULSO</name>
<feature type="compositionally biased region" description="Low complexity" evidence="4">
    <location>
        <begin position="707"/>
        <end position="727"/>
    </location>
</feature>
<dbReference type="GO" id="GO:0004445">
    <property type="term" value="F:inositol-polyphosphate 5-phosphatase activity"/>
    <property type="evidence" value="ECO:0007669"/>
    <property type="project" value="UniProtKB-EC"/>
</dbReference>
<dbReference type="EC" id="3.1.3.56" evidence="1"/>
<protein>
    <recommendedName>
        <fullName evidence="1">inositol-polyphosphate 5-phosphatase</fullName>
        <ecNumber evidence="1">3.1.3.56</ecNumber>
    </recommendedName>
</protein>
<feature type="domain" description="Inositol polyphosphate-related phosphatase" evidence="5">
    <location>
        <begin position="4"/>
        <end position="411"/>
    </location>
</feature>
<dbReference type="InterPro" id="IPR000300">
    <property type="entry name" value="IPPc"/>
</dbReference>
<evidence type="ECO:0000313" key="6">
    <source>
        <dbReference type="EMBL" id="SSX11059.1"/>
    </source>
</evidence>
<feature type="region of interest" description="Disordered" evidence="4">
    <location>
        <begin position="520"/>
        <end position="545"/>
    </location>
</feature>
<evidence type="ECO:0000313" key="7">
    <source>
        <dbReference type="EMBL" id="SSX30641.1"/>
    </source>
</evidence>
<dbReference type="Gene3D" id="3.60.10.10">
    <property type="entry name" value="Endonuclease/exonuclease/phosphatase"/>
    <property type="match status" value="1"/>
</dbReference>
<proteinExistence type="inferred from homology"/>